<sequence>MVTDSRAILITGAGAGIGLAAARALVERGFTVYAGLRGPAPAELAGAVPVTLDVTDPDSVARAAEQVADRQRGQGLHAIVNNAGVIVQGPLELVPEAELRRQFEVNVYGPVRVMRSFLPQLRQGRGRIVNVTAPTARVAVPFAAPISASKAALAALSDAVRLELAPWGLPVVQVVPGGTATEIFAKADRASVEALATVDPDGVGLYRSALDAVAAATARQRLDPVATAVRAVLSATLDARPKTHYVAGNARVFAMLARLPMGLRDRMVARALGLSALPAAS</sequence>
<organism evidence="4 5">
    <name type="scientific">Rugosimonospora africana</name>
    <dbReference type="NCBI Taxonomy" id="556532"/>
    <lineage>
        <taxon>Bacteria</taxon>
        <taxon>Bacillati</taxon>
        <taxon>Actinomycetota</taxon>
        <taxon>Actinomycetes</taxon>
        <taxon>Micromonosporales</taxon>
        <taxon>Micromonosporaceae</taxon>
        <taxon>Rugosimonospora</taxon>
    </lineage>
</organism>
<dbReference type="RefSeq" id="WP_203919860.1">
    <property type="nucleotide sequence ID" value="NZ_BONZ01000041.1"/>
</dbReference>
<reference evidence="4" key="1">
    <citation type="submission" date="2021-01" db="EMBL/GenBank/DDBJ databases">
        <title>Whole genome shotgun sequence of Rugosimonospora africana NBRC 104875.</title>
        <authorList>
            <person name="Komaki H."/>
            <person name="Tamura T."/>
        </authorList>
    </citation>
    <scope>NUCLEOTIDE SEQUENCE</scope>
    <source>
        <strain evidence="4">NBRC 104875</strain>
    </source>
</reference>
<dbReference type="Proteomes" id="UP000642748">
    <property type="component" value="Unassembled WGS sequence"/>
</dbReference>
<accession>A0A8J3QWZ6</accession>
<protein>
    <submittedName>
        <fullName evidence="4">Short-chain dehydrogenase/reductase</fullName>
    </submittedName>
</protein>
<dbReference type="InterPro" id="IPR002347">
    <property type="entry name" value="SDR_fam"/>
</dbReference>
<keyword evidence="5" id="KW-1185">Reference proteome</keyword>
<dbReference type="Pfam" id="PF00106">
    <property type="entry name" value="adh_short"/>
    <property type="match status" value="1"/>
</dbReference>
<evidence type="ECO:0000256" key="2">
    <source>
        <dbReference type="ARBA" id="ARBA00023002"/>
    </source>
</evidence>
<gene>
    <name evidence="4" type="ORF">Raf01_44380</name>
</gene>
<name>A0A8J3QWZ6_9ACTN</name>
<comment type="caution">
    <text evidence="4">The sequence shown here is derived from an EMBL/GenBank/DDBJ whole genome shotgun (WGS) entry which is preliminary data.</text>
</comment>
<proteinExistence type="inferred from homology"/>
<dbReference type="Gene3D" id="3.40.50.720">
    <property type="entry name" value="NAD(P)-binding Rossmann-like Domain"/>
    <property type="match status" value="1"/>
</dbReference>
<dbReference type="GO" id="GO:0016491">
    <property type="term" value="F:oxidoreductase activity"/>
    <property type="evidence" value="ECO:0007669"/>
    <property type="project" value="UniProtKB-KW"/>
</dbReference>
<evidence type="ECO:0000256" key="1">
    <source>
        <dbReference type="ARBA" id="ARBA00006484"/>
    </source>
</evidence>
<keyword evidence="2" id="KW-0560">Oxidoreductase</keyword>
<evidence type="ECO:0000313" key="4">
    <source>
        <dbReference type="EMBL" id="GIH16266.1"/>
    </source>
</evidence>
<dbReference type="AlphaFoldDB" id="A0A8J3QWZ6"/>
<dbReference type="PANTHER" id="PTHR44169:SF6">
    <property type="entry name" value="NADPH-DEPENDENT 1-ACYLDIHYDROXYACETONE PHOSPHATE REDUCTASE"/>
    <property type="match status" value="1"/>
</dbReference>
<dbReference type="PRINTS" id="PR00081">
    <property type="entry name" value="GDHRDH"/>
</dbReference>
<dbReference type="PANTHER" id="PTHR44169">
    <property type="entry name" value="NADPH-DEPENDENT 1-ACYLDIHYDROXYACETONE PHOSPHATE REDUCTASE"/>
    <property type="match status" value="1"/>
</dbReference>
<comment type="similarity">
    <text evidence="1 3">Belongs to the short-chain dehydrogenases/reductases (SDR) family.</text>
</comment>
<dbReference type="SUPFAM" id="SSF51735">
    <property type="entry name" value="NAD(P)-binding Rossmann-fold domains"/>
    <property type="match status" value="1"/>
</dbReference>
<evidence type="ECO:0000313" key="5">
    <source>
        <dbReference type="Proteomes" id="UP000642748"/>
    </source>
</evidence>
<dbReference type="InterPro" id="IPR036291">
    <property type="entry name" value="NAD(P)-bd_dom_sf"/>
</dbReference>
<evidence type="ECO:0000256" key="3">
    <source>
        <dbReference type="RuleBase" id="RU000363"/>
    </source>
</evidence>
<dbReference type="EMBL" id="BONZ01000041">
    <property type="protein sequence ID" value="GIH16266.1"/>
    <property type="molecule type" value="Genomic_DNA"/>
</dbReference>
<dbReference type="PRINTS" id="PR00080">
    <property type="entry name" value="SDRFAMILY"/>
</dbReference>